<gene>
    <name evidence="2" type="primary">BnaC05g12860D</name>
    <name evidence="2" type="ORF">GSBRNA2T00068931001</name>
</gene>
<dbReference type="RefSeq" id="XP_013660459.2">
    <property type="nucleotide sequence ID" value="XM_013805005.3"/>
</dbReference>
<proteinExistence type="predicted"/>
<feature type="compositionally biased region" description="Basic and acidic residues" evidence="1">
    <location>
        <begin position="126"/>
        <end position="142"/>
    </location>
</feature>
<dbReference type="Gramene" id="CDY40029">
    <property type="protein sequence ID" value="CDY40029"/>
    <property type="gene ID" value="GSBRNA2T00068931001"/>
</dbReference>
<dbReference type="OMA" id="YWSKFKE"/>
<dbReference type="AlphaFoldDB" id="A0A078HRY3"/>
<protein>
    <submittedName>
        <fullName evidence="2">BnaC05g12860D protein</fullName>
    </submittedName>
</protein>
<dbReference type="EMBL" id="LK032462">
    <property type="protein sequence ID" value="CDY40029.1"/>
    <property type="molecule type" value="Genomic_DNA"/>
</dbReference>
<sequence>MVGKVKRVQVFHLLCLCSVIFFFVFSANVSSEAVPPEDKTATVWLSRIKRSGNDYWSKFKETLGRGHSRFFPPNIDFRGKDDAAEMGAGEKMKEAVTRSFEHSKDTVEEAARSAAEVACDAAEAVKEKMKRSVSDGETKQHQQTEGTNEL</sequence>
<dbReference type="KEGG" id="bna:106365579"/>
<dbReference type="OrthoDB" id="690661at2759"/>
<dbReference type="Proteomes" id="UP000028999">
    <property type="component" value="Unassembled WGS sequence"/>
</dbReference>
<reference evidence="2 3" key="1">
    <citation type="journal article" date="2014" name="Science">
        <title>Plant genetics. Early allopolyploid evolution in the post-Neolithic Brassica napus oilseed genome.</title>
        <authorList>
            <person name="Chalhoub B."/>
            <person name="Denoeud F."/>
            <person name="Liu S."/>
            <person name="Parkin I.A."/>
            <person name="Tang H."/>
            <person name="Wang X."/>
            <person name="Chiquet J."/>
            <person name="Belcram H."/>
            <person name="Tong C."/>
            <person name="Samans B."/>
            <person name="Correa M."/>
            <person name="Da Silva C."/>
            <person name="Just J."/>
            <person name="Falentin C."/>
            <person name="Koh C.S."/>
            <person name="Le Clainche I."/>
            <person name="Bernard M."/>
            <person name="Bento P."/>
            <person name="Noel B."/>
            <person name="Labadie K."/>
            <person name="Alberti A."/>
            <person name="Charles M."/>
            <person name="Arnaud D."/>
            <person name="Guo H."/>
            <person name="Daviaud C."/>
            <person name="Alamery S."/>
            <person name="Jabbari K."/>
            <person name="Zhao M."/>
            <person name="Edger P.P."/>
            <person name="Chelaifa H."/>
            <person name="Tack D."/>
            <person name="Lassalle G."/>
            <person name="Mestiri I."/>
            <person name="Schnel N."/>
            <person name="Le Paslier M.C."/>
            <person name="Fan G."/>
            <person name="Renault V."/>
            <person name="Bayer P.E."/>
            <person name="Golicz A.A."/>
            <person name="Manoli S."/>
            <person name="Lee T.H."/>
            <person name="Thi V.H."/>
            <person name="Chalabi S."/>
            <person name="Hu Q."/>
            <person name="Fan C."/>
            <person name="Tollenaere R."/>
            <person name="Lu Y."/>
            <person name="Battail C."/>
            <person name="Shen J."/>
            <person name="Sidebottom C.H."/>
            <person name="Wang X."/>
            <person name="Canaguier A."/>
            <person name="Chauveau A."/>
            <person name="Berard A."/>
            <person name="Deniot G."/>
            <person name="Guan M."/>
            <person name="Liu Z."/>
            <person name="Sun F."/>
            <person name="Lim Y.P."/>
            <person name="Lyons E."/>
            <person name="Town C.D."/>
            <person name="Bancroft I."/>
            <person name="Wang X."/>
            <person name="Meng J."/>
            <person name="Ma J."/>
            <person name="Pires J.C."/>
            <person name="King G.J."/>
            <person name="Brunel D."/>
            <person name="Delourme R."/>
            <person name="Renard M."/>
            <person name="Aury J.M."/>
            <person name="Adams K.L."/>
            <person name="Batley J."/>
            <person name="Snowdon R.J."/>
            <person name="Tost J."/>
            <person name="Edwards D."/>
            <person name="Zhou Y."/>
            <person name="Hua W."/>
            <person name="Sharpe A.G."/>
            <person name="Paterson A.H."/>
            <person name="Guan C."/>
            <person name="Wincker P."/>
        </authorList>
    </citation>
    <scope>NUCLEOTIDE SEQUENCE [LARGE SCALE GENOMIC DNA]</scope>
    <source>
        <strain evidence="3">cv. Darmor-bzh</strain>
    </source>
</reference>
<name>A0A078HRY3_BRANA</name>
<dbReference type="PANTHER" id="PTHR35463">
    <property type="entry name" value="TRANSMEMBRANE PROTEIN"/>
    <property type="match status" value="1"/>
</dbReference>
<keyword evidence="3" id="KW-1185">Reference proteome</keyword>
<dbReference type="GeneID" id="106365579"/>
<evidence type="ECO:0000313" key="3">
    <source>
        <dbReference type="Proteomes" id="UP000028999"/>
    </source>
</evidence>
<evidence type="ECO:0000313" key="2">
    <source>
        <dbReference type="EMBL" id="CDY40029.1"/>
    </source>
</evidence>
<evidence type="ECO:0000256" key="1">
    <source>
        <dbReference type="SAM" id="MobiDB-lite"/>
    </source>
</evidence>
<feature type="region of interest" description="Disordered" evidence="1">
    <location>
        <begin position="126"/>
        <end position="150"/>
    </location>
</feature>
<accession>A0A078HRY3</accession>
<dbReference type="PANTHER" id="PTHR35463:SF11">
    <property type="entry name" value="TRANSMEMBRANE PROTEIN"/>
    <property type="match status" value="1"/>
</dbReference>
<dbReference type="PaxDb" id="3708-A0A078HRY3"/>
<organism evidence="2 3">
    <name type="scientific">Brassica napus</name>
    <name type="common">Rape</name>
    <dbReference type="NCBI Taxonomy" id="3708"/>
    <lineage>
        <taxon>Eukaryota</taxon>
        <taxon>Viridiplantae</taxon>
        <taxon>Streptophyta</taxon>
        <taxon>Embryophyta</taxon>
        <taxon>Tracheophyta</taxon>
        <taxon>Spermatophyta</taxon>
        <taxon>Magnoliopsida</taxon>
        <taxon>eudicotyledons</taxon>
        <taxon>Gunneridae</taxon>
        <taxon>Pentapetalae</taxon>
        <taxon>rosids</taxon>
        <taxon>malvids</taxon>
        <taxon>Brassicales</taxon>
        <taxon>Brassicaceae</taxon>
        <taxon>Brassiceae</taxon>
        <taxon>Brassica</taxon>
    </lineage>
</organism>